<dbReference type="STRING" id="350058.Mvan_1597"/>
<dbReference type="Gene3D" id="3.40.50.1820">
    <property type="entry name" value="alpha/beta hydrolase"/>
    <property type="match status" value="1"/>
</dbReference>
<dbReference type="AlphaFoldDB" id="A1T5H6"/>
<dbReference type="Pfam" id="PF17963">
    <property type="entry name" value="Big_9"/>
    <property type="match status" value="2"/>
</dbReference>
<dbReference type="RefSeq" id="WP_011778851.1">
    <property type="nucleotide sequence ID" value="NC_008726.1"/>
</dbReference>
<reference evidence="3" key="1">
    <citation type="submission" date="2006-12" db="EMBL/GenBank/DDBJ databases">
        <title>Complete sequence of Mycobacterium vanbaalenii PYR-1.</title>
        <authorList>
            <consortium name="US DOE Joint Genome Institute"/>
            <person name="Copeland A."/>
            <person name="Lucas S."/>
            <person name="Lapidus A."/>
            <person name="Barry K."/>
            <person name="Detter J.C."/>
            <person name="Glavina del Rio T."/>
            <person name="Hammon N."/>
            <person name="Israni S."/>
            <person name="Dalin E."/>
            <person name="Tice H."/>
            <person name="Pitluck S."/>
            <person name="Singan V."/>
            <person name="Schmutz J."/>
            <person name="Larimer F."/>
            <person name="Land M."/>
            <person name="Hauser L."/>
            <person name="Kyrpides N."/>
            <person name="Anderson I.J."/>
            <person name="Miller C."/>
            <person name="Richardson P."/>
        </authorList>
    </citation>
    <scope>NUCLEOTIDE SEQUENCE [LARGE SCALE GENOMIC DNA]</scope>
    <source>
        <strain evidence="3">PYR-1</strain>
    </source>
</reference>
<dbReference type="KEGG" id="mva:Mvan_1597"/>
<dbReference type="EMBL" id="CP000511">
    <property type="protein sequence ID" value="ABM12426.1"/>
    <property type="molecule type" value="Genomic_DNA"/>
</dbReference>
<feature type="compositionally biased region" description="Polar residues" evidence="1">
    <location>
        <begin position="225"/>
        <end position="237"/>
    </location>
</feature>
<organism evidence="3 4">
    <name type="scientific">Mycolicibacterium vanbaalenii (strain DSM 7251 / JCM 13017 / BCRC 16820 / KCTC 9966 / NRRL B-24157 / PYR-1)</name>
    <name type="common">Mycobacterium vanbaalenii</name>
    <dbReference type="NCBI Taxonomy" id="350058"/>
    <lineage>
        <taxon>Bacteria</taxon>
        <taxon>Bacillati</taxon>
        <taxon>Actinomycetota</taxon>
        <taxon>Actinomycetes</taxon>
        <taxon>Mycobacteriales</taxon>
        <taxon>Mycobacteriaceae</taxon>
        <taxon>Mycolicibacterium</taxon>
    </lineage>
</organism>
<name>A1T5H6_MYCVP</name>
<protein>
    <submittedName>
        <fullName evidence="3">PE-PPE, C-terminal domain protein</fullName>
    </submittedName>
</protein>
<feature type="region of interest" description="Disordered" evidence="1">
    <location>
        <begin position="95"/>
        <end position="259"/>
    </location>
</feature>
<dbReference type="HOGENOM" id="CLU_322334_0_0_11"/>
<keyword evidence="4" id="KW-1185">Reference proteome</keyword>
<feature type="compositionally biased region" description="Low complexity" evidence="1">
    <location>
        <begin position="100"/>
        <end position="117"/>
    </location>
</feature>
<gene>
    <name evidence="3" type="ordered locus">Mvan_1597</name>
</gene>
<dbReference type="SUPFAM" id="SSF53474">
    <property type="entry name" value="alpha/beta-Hydrolases"/>
    <property type="match status" value="1"/>
</dbReference>
<sequence>MSTDPPAEAPSQQPAWRLEYAEPGMLVYSIPGVELPKLPLVRSGGWVPGGAPSAEGLPDKHSALHYARYIGRVGVLAAALGLGAVIAGTPGIARAEPEADSTTSSSTDSDASEASEAVTTDQEASETEEAPESEDVLESDTGETAATEDDAEAEAEAEADAEAEAAAEAEADAEAEAEAEGGTADEDETARASGDAVEQPTATTEYTGGSTTEPAMLIPAPPDVQSPTDTEVTTGSPAVSAETDTTAPAEPTPQPAPTGAVRQALDTVLAPLAAPESPAVQRAETPVLWTVFAWTRRTFFNATPVVRYDDTTTSQLQNTITGRVTATDSDTPTLTLTASAPANGGTVLLRPDGTFTYTVPTTMYAGGTDTFTVTASDADGPAHIHGLTGLLHLVSLGLVGHSGHSATATVTLDIAAVTAPILGTPAYQLDTAEHGTGAVPGALHVTGPEGLTYTLTGGPAEGEVTLDARTGAFIYTPTSVARHQASAEDATPDELADTFTITVTDNLGGTISVPVAVAIDPSNQSPTVTLVVSVPDSEGTVHVSVAVADPDNDATTYFVVHDPAYGTLTATPDGYDYNPTAEAVRIGVRADTLTVTASDLHHGSDTETVTVPIGSDDAAPAGLLAATAYSSTDIQLPAAATVITLRGRNYLGSLSPDRMDDHFGGMFAEDPYTMVKLTYPDSENSDAIDDAVAMLDAQLMSTPGDIIVMGHSFGAQVCSRWMRVYARDPVRRAMADRLTFVLTGNPLRSDNGKVVGMLEIDAWIGLPTPTTTPWQIIDVARRWDGWADWPDDSSNATAARNARAGQNYLHPNYDDVDLYDPQNTVWRNGNTTYVLTHEDDLPMFRYWWGVPSDFESVVRAEVESAYNRPSADIPVPVRPVQSWWWQMVLRWLEIENPA</sequence>
<dbReference type="ESTHER" id="mycvp-a1t5h6">
    <property type="family name" value="PE-PPE"/>
</dbReference>
<evidence type="ECO:0000313" key="3">
    <source>
        <dbReference type="EMBL" id="ABM12426.1"/>
    </source>
</evidence>
<feature type="compositionally biased region" description="Acidic residues" evidence="1">
    <location>
        <begin position="123"/>
        <end position="188"/>
    </location>
</feature>
<feature type="compositionally biased region" description="Low complexity" evidence="1">
    <location>
        <begin position="201"/>
        <end position="213"/>
    </location>
</feature>
<proteinExistence type="predicted"/>
<dbReference type="InterPro" id="IPR029058">
    <property type="entry name" value="AB_hydrolase_fold"/>
</dbReference>
<feature type="domain" description="PE-PPE" evidence="2">
    <location>
        <begin position="681"/>
        <end position="845"/>
    </location>
</feature>
<dbReference type="InterPro" id="IPR013228">
    <property type="entry name" value="PE-PPE_C"/>
</dbReference>
<accession>A1T5H6</accession>
<evidence type="ECO:0000313" key="4">
    <source>
        <dbReference type="Proteomes" id="UP000009159"/>
    </source>
</evidence>
<evidence type="ECO:0000256" key="1">
    <source>
        <dbReference type="SAM" id="MobiDB-lite"/>
    </source>
</evidence>
<evidence type="ECO:0000259" key="2">
    <source>
        <dbReference type="Pfam" id="PF08237"/>
    </source>
</evidence>
<dbReference type="eggNOG" id="COG4932">
    <property type="taxonomic scope" value="Bacteria"/>
</dbReference>
<dbReference type="Proteomes" id="UP000009159">
    <property type="component" value="Chromosome"/>
</dbReference>
<dbReference type="Pfam" id="PF08237">
    <property type="entry name" value="PE-PPE"/>
    <property type="match status" value="1"/>
</dbReference>